<evidence type="ECO:0000256" key="2">
    <source>
        <dbReference type="ARBA" id="ARBA00012438"/>
    </source>
</evidence>
<keyword evidence="3" id="KW-0597">Phosphoprotein</keyword>
<evidence type="ECO:0000259" key="13">
    <source>
        <dbReference type="Pfam" id="PF23539"/>
    </source>
</evidence>
<feature type="domain" description="Histidine kinase/HSP90-like ATPase" evidence="11">
    <location>
        <begin position="287"/>
        <end position="385"/>
    </location>
</feature>
<comment type="caution">
    <text evidence="14">The sequence shown here is derived from an EMBL/GenBank/DDBJ whole genome shotgun (WGS) entry which is preliminary data.</text>
</comment>
<evidence type="ECO:0000256" key="1">
    <source>
        <dbReference type="ARBA" id="ARBA00000085"/>
    </source>
</evidence>
<dbReference type="InterPro" id="IPR003594">
    <property type="entry name" value="HATPase_dom"/>
</dbReference>
<evidence type="ECO:0000256" key="8">
    <source>
        <dbReference type="ARBA" id="ARBA00023012"/>
    </source>
</evidence>
<keyword evidence="8" id="KW-0902">Two-component regulatory system</keyword>
<dbReference type="CDD" id="cd16917">
    <property type="entry name" value="HATPase_UhpB-NarQ-NarX-like"/>
    <property type="match status" value="1"/>
</dbReference>
<name>A0A1Q4V8Y3_9ACTN</name>
<evidence type="ECO:0000256" key="6">
    <source>
        <dbReference type="ARBA" id="ARBA00022777"/>
    </source>
</evidence>
<feature type="transmembrane region" description="Helical" evidence="10">
    <location>
        <begin position="138"/>
        <end position="156"/>
    </location>
</feature>
<dbReference type="Pfam" id="PF02518">
    <property type="entry name" value="HATPase_c"/>
    <property type="match status" value="1"/>
</dbReference>
<dbReference type="Pfam" id="PF23539">
    <property type="entry name" value="DUF7134"/>
    <property type="match status" value="1"/>
</dbReference>
<evidence type="ECO:0000313" key="14">
    <source>
        <dbReference type="EMBL" id="OKH94303.1"/>
    </source>
</evidence>
<dbReference type="InterPro" id="IPR036890">
    <property type="entry name" value="HATPase_C_sf"/>
</dbReference>
<dbReference type="InterPro" id="IPR050482">
    <property type="entry name" value="Sensor_HK_TwoCompSys"/>
</dbReference>
<feature type="transmembrane region" description="Helical" evidence="10">
    <location>
        <begin position="110"/>
        <end position="132"/>
    </location>
</feature>
<dbReference type="PANTHER" id="PTHR24421:SF10">
    <property type="entry name" value="NITRATE_NITRITE SENSOR PROTEIN NARQ"/>
    <property type="match status" value="1"/>
</dbReference>
<keyword evidence="7" id="KW-0067">ATP-binding</keyword>
<dbReference type="PANTHER" id="PTHR24421">
    <property type="entry name" value="NITRATE/NITRITE SENSOR PROTEIN NARX-RELATED"/>
    <property type="match status" value="1"/>
</dbReference>
<gene>
    <name evidence="14" type="ORF">AB852_15570</name>
</gene>
<feature type="domain" description="DUF7134" evidence="13">
    <location>
        <begin position="10"/>
        <end position="160"/>
    </location>
</feature>
<evidence type="ECO:0000256" key="7">
    <source>
        <dbReference type="ARBA" id="ARBA00022840"/>
    </source>
</evidence>
<keyword evidence="5" id="KW-0547">Nucleotide-binding</keyword>
<dbReference type="RefSeq" id="WP_245876795.1">
    <property type="nucleotide sequence ID" value="NZ_LFBV01000003.1"/>
</dbReference>
<dbReference type="GO" id="GO:0046983">
    <property type="term" value="F:protein dimerization activity"/>
    <property type="evidence" value="ECO:0007669"/>
    <property type="project" value="InterPro"/>
</dbReference>
<keyword evidence="10" id="KW-1133">Transmembrane helix</keyword>
<dbReference type="GO" id="GO:0005524">
    <property type="term" value="F:ATP binding"/>
    <property type="evidence" value="ECO:0007669"/>
    <property type="project" value="UniProtKB-KW"/>
</dbReference>
<feature type="region of interest" description="Disordered" evidence="9">
    <location>
        <begin position="326"/>
        <end position="352"/>
    </location>
</feature>
<dbReference type="EC" id="2.7.13.3" evidence="2"/>
<dbReference type="InterPro" id="IPR011712">
    <property type="entry name" value="Sig_transdc_His_kin_sub3_dim/P"/>
</dbReference>
<keyword evidence="4" id="KW-0808">Transferase</keyword>
<dbReference type="STRING" id="1048205.AB852_15570"/>
<dbReference type="Gene3D" id="3.30.565.10">
    <property type="entry name" value="Histidine kinase-like ATPase, C-terminal domain"/>
    <property type="match status" value="1"/>
</dbReference>
<dbReference type="Pfam" id="PF07730">
    <property type="entry name" value="HisKA_3"/>
    <property type="match status" value="1"/>
</dbReference>
<dbReference type="InterPro" id="IPR055558">
    <property type="entry name" value="DUF7134"/>
</dbReference>
<feature type="domain" description="Signal transduction histidine kinase subgroup 3 dimerisation and phosphoacceptor" evidence="12">
    <location>
        <begin position="178"/>
        <end position="243"/>
    </location>
</feature>
<evidence type="ECO:0000256" key="4">
    <source>
        <dbReference type="ARBA" id="ARBA00022679"/>
    </source>
</evidence>
<evidence type="ECO:0000256" key="3">
    <source>
        <dbReference type="ARBA" id="ARBA00022553"/>
    </source>
</evidence>
<evidence type="ECO:0000313" key="15">
    <source>
        <dbReference type="Proteomes" id="UP000186455"/>
    </source>
</evidence>
<accession>A0A1Q4V8Y3</accession>
<dbReference type="SUPFAM" id="SSF55874">
    <property type="entry name" value="ATPase domain of HSP90 chaperone/DNA topoisomerase II/histidine kinase"/>
    <property type="match status" value="1"/>
</dbReference>
<evidence type="ECO:0000256" key="10">
    <source>
        <dbReference type="SAM" id="Phobius"/>
    </source>
</evidence>
<keyword evidence="15" id="KW-1185">Reference proteome</keyword>
<dbReference type="Proteomes" id="UP000186455">
    <property type="component" value="Unassembled WGS sequence"/>
</dbReference>
<keyword evidence="6" id="KW-0418">Kinase</keyword>
<dbReference type="AlphaFoldDB" id="A0A1Q4V8Y3"/>
<evidence type="ECO:0000256" key="9">
    <source>
        <dbReference type="SAM" id="MobiDB-lite"/>
    </source>
</evidence>
<evidence type="ECO:0000256" key="5">
    <source>
        <dbReference type="ARBA" id="ARBA00022741"/>
    </source>
</evidence>
<sequence>MPRRLSRGGLIAVDGLAAAGYATLLLVAALTEVRPADPGVPLWAECLVVALTGLPIAVRRPFPLTALGVALVLAVASVLLDMVRDPFVVVCLTLYTAAVTDPARRWIPWLAASMLGLAGALGTPLTTTPYWWLDGPGLILFGWAAMAGSWTVGRAVKERRAAIAHFTEQVAERAAAEERLRIARELHDIVTHSMGLIAVKSAVANHVARTRPEEVQDALRVIEATSRSTLREMRQMLGVLRSEVEPGPLGPAPGLARLPELAERAGTAGVTVEMELRTEDTLPEGLELSVYRIAQEALTNVIKHAAPASCRILVTADGRTVTIEVSDDGGGGRHPQGHPPARPGPGSGRHGLLGMRERAALYGGSFTAGPSPDGGFRVRAQLPYQPVVKSGDGV</sequence>
<dbReference type="Gene3D" id="1.20.5.1930">
    <property type="match status" value="1"/>
</dbReference>
<reference evidence="14 15" key="1">
    <citation type="submission" date="2015-06" db="EMBL/GenBank/DDBJ databases">
        <title>Cloning and characterization of the uncialamcin biosynthetic gene cluster.</title>
        <authorList>
            <person name="Yan X."/>
            <person name="Huang T."/>
            <person name="Ge H."/>
            <person name="Shen B."/>
        </authorList>
    </citation>
    <scope>NUCLEOTIDE SEQUENCE [LARGE SCALE GENOMIC DNA]</scope>
    <source>
        <strain evidence="14 15">DCA2648</strain>
    </source>
</reference>
<feature type="transmembrane region" description="Helical" evidence="10">
    <location>
        <begin position="9"/>
        <end position="28"/>
    </location>
</feature>
<comment type="catalytic activity">
    <reaction evidence="1">
        <text>ATP + protein L-histidine = ADP + protein N-phospho-L-histidine.</text>
        <dbReference type="EC" id="2.7.13.3"/>
    </reaction>
</comment>
<dbReference type="GO" id="GO:0016020">
    <property type="term" value="C:membrane"/>
    <property type="evidence" value="ECO:0007669"/>
    <property type="project" value="InterPro"/>
</dbReference>
<organism evidence="14 15">
    <name type="scientific">Streptomyces uncialis</name>
    <dbReference type="NCBI Taxonomy" id="1048205"/>
    <lineage>
        <taxon>Bacteria</taxon>
        <taxon>Bacillati</taxon>
        <taxon>Actinomycetota</taxon>
        <taxon>Actinomycetes</taxon>
        <taxon>Kitasatosporales</taxon>
        <taxon>Streptomycetaceae</taxon>
        <taxon>Streptomyces</taxon>
    </lineage>
</organism>
<evidence type="ECO:0000259" key="12">
    <source>
        <dbReference type="Pfam" id="PF07730"/>
    </source>
</evidence>
<proteinExistence type="predicted"/>
<feature type="transmembrane region" description="Helical" evidence="10">
    <location>
        <begin position="64"/>
        <end position="80"/>
    </location>
</feature>
<dbReference type="GO" id="GO:0000155">
    <property type="term" value="F:phosphorelay sensor kinase activity"/>
    <property type="evidence" value="ECO:0007669"/>
    <property type="project" value="InterPro"/>
</dbReference>
<evidence type="ECO:0000259" key="11">
    <source>
        <dbReference type="Pfam" id="PF02518"/>
    </source>
</evidence>
<keyword evidence="10" id="KW-0472">Membrane</keyword>
<dbReference type="EMBL" id="LFBV01000003">
    <property type="protein sequence ID" value="OKH94303.1"/>
    <property type="molecule type" value="Genomic_DNA"/>
</dbReference>
<protein>
    <recommendedName>
        <fullName evidence="2">histidine kinase</fullName>
        <ecNumber evidence="2">2.7.13.3</ecNumber>
    </recommendedName>
</protein>
<keyword evidence="10" id="KW-0812">Transmembrane</keyword>